<organism evidence="1 2">
    <name type="scientific">Vicia faba</name>
    <name type="common">Broad bean</name>
    <name type="synonym">Faba vulgaris</name>
    <dbReference type="NCBI Taxonomy" id="3906"/>
    <lineage>
        <taxon>Eukaryota</taxon>
        <taxon>Viridiplantae</taxon>
        <taxon>Streptophyta</taxon>
        <taxon>Embryophyta</taxon>
        <taxon>Tracheophyta</taxon>
        <taxon>Spermatophyta</taxon>
        <taxon>Magnoliopsida</taxon>
        <taxon>eudicotyledons</taxon>
        <taxon>Gunneridae</taxon>
        <taxon>Pentapetalae</taxon>
        <taxon>rosids</taxon>
        <taxon>fabids</taxon>
        <taxon>Fabales</taxon>
        <taxon>Fabaceae</taxon>
        <taxon>Papilionoideae</taxon>
        <taxon>50 kb inversion clade</taxon>
        <taxon>NPAAA clade</taxon>
        <taxon>Hologalegina</taxon>
        <taxon>IRL clade</taxon>
        <taxon>Fabeae</taxon>
        <taxon>Vicia</taxon>
    </lineage>
</organism>
<sequence>MSLIAVGQGKARDCCESCARFPALRKGSALFTKKLQANSEKKELLSNSNRLKKRLSQRRSKVKGGRKWANRKAKAKAHTILKCVNSNCLASEKLYFLGTKLLFQLSFDLERVPFGFILVGSGLILEISSSYSYNYFNRKTTDSHPQANSFSLHQGGSRAAGSG</sequence>
<dbReference type="AlphaFoldDB" id="A0AAV0ZSQ9"/>
<gene>
    <name evidence="1" type="ORF">VFH_II203520</name>
</gene>
<dbReference type="Proteomes" id="UP001157006">
    <property type="component" value="Chromosome 2"/>
</dbReference>
<reference evidence="1 2" key="1">
    <citation type="submission" date="2023-01" db="EMBL/GenBank/DDBJ databases">
        <authorList>
            <person name="Kreplak J."/>
        </authorList>
    </citation>
    <scope>NUCLEOTIDE SEQUENCE [LARGE SCALE GENOMIC DNA]</scope>
</reference>
<keyword evidence="2" id="KW-1185">Reference proteome</keyword>
<evidence type="ECO:0000313" key="2">
    <source>
        <dbReference type="Proteomes" id="UP001157006"/>
    </source>
</evidence>
<accession>A0AAV0ZSQ9</accession>
<proteinExistence type="predicted"/>
<protein>
    <submittedName>
        <fullName evidence="1">Uncharacterized protein</fullName>
    </submittedName>
</protein>
<dbReference type="EMBL" id="OX451737">
    <property type="protein sequence ID" value="CAI8600043.1"/>
    <property type="molecule type" value="Genomic_DNA"/>
</dbReference>
<evidence type="ECO:0000313" key="1">
    <source>
        <dbReference type="EMBL" id="CAI8600043.1"/>
    </source>
</evidence>
<name>A0AAV0ZSQ9_VICFA</name>